<dbReference type="GO" id="GO:0006508">
    <property type="term" value="P:proteolysis"/>
    <property type="evidence" value="ECO:0007669"/>
    <property type="project" value="UniProtKB-KW"/>
</dbReference>
<name>A0AB38ZJS0_9VIRU</name>
<evidence type="ECO:0000313" key="21">
    <source>
        <dbReference type="EMBL" id="WZI33259.1"/>
    </source>
</evidence>
<keyword evidence="17" id="KW-1035">Host cytoplasm</keyword>
<dbReference type="InterPro" id="IPR007094">
    <property type="entry name" value="RNA-dir_pol_PSvirus"/>
</dbReference>
<comment type="subcellular location">
    <subcellularLocation>
        <location evidence="1">Host cytoplasm</location>
    </subcellularLocation>
    <subcellularLocation>
        <location evidence="2">Host membrane</location>
    </subcellularLocation>
</comment>
<keyword evidence="15" id="KW-0693">Viral RNA replication</keyword>
<evidence type="ECO:0000256" key="5">
    <source>
        <dbReference type="ARBA" id="ARBA00022553"/>
    </source>
</evidence>
<reference evidence="21" key="2">
    <citation type="submission" date="2024-01" db="EMBL/GenBank/DDBJ databases">
        <authorList>
            <person name="Zhang X.-A."/>
            <person name="Zhang J.-T."/>
            <person name="Hu Z.-Y."/>
            <person name="Liu W."/>
        </authorList>
    </citation>
    <scope>NUCLEOTIDE SEQUENCE</scope>
    <source>
        <strain evidence="21">Picorna_5</strain>
    </source>
</reference>
<dbReference type="GO" id="GO:0005524">
    <property type="term" value="F:ATP binding"/>
    <property type="evidence" value="ECO:0007669"/>
    <property type="project" value="UniProtKB-KW"/>
</dbReference>
<sequence>MRLIPTSELQTATAGRDRRPRVVGVGVVTRKLEAEPTTFGDLCFCFNFNWFMVTNRIDLDLLVSAPKFSITMEKMFATRFSTTTFEILCTRPLATSYVYVYKVKEFSYEMFSRLTSATDSVNTLLSRENVSHISSLVENLNNVSESMLNRESVEKFTRTVESANLVCDNANVMMSKISSLLDTVPEMLALKAKEVAFSFGSVLSKVIGSLIIFCSNPTLTTALGLALIHAPEFHSLITESNLFKSVEDIFSKVIFEYLKLPESITKTFTSFPSLSIFTGFEAPKAKKTNVVFDTVNKLRNSALETSKEINTVATALKNVEWFINKVLEILNWLKKNLDKAAEAPEVAFEKEKEKLMELLATTLELSSGQNVDPKVIAEGITFCGNFLKLAASLKDNLSINLATKVYHNLVDIRRKAESATYKPRPEPVVLYLHGSPGCGKSLVSEIIAKALCRFHGWDIESNIYAQPPASDYLDGYTGQKIHLIDDIGQAPDGTDWASFVQMVSTVKYIPNMADLSQKGITYTSEYIIATSNFADVTHNAVRDPNAVRRRCKFTFECSLSPRYTTTDGKLDYERALSESGPDGLFVPADHHVRNFLPSCNALMFDALNLYRTGMGFNAGDTPHEDLCKTPFEALVMMVEEHKRRSDLFEKAKKIESENLKKLKPSLDKLGNLHSSVALHASVEESDRFHDAEETVRLEAPLSEKVLKWIASRKEKLVETVKPLPSTISEFLSEKFDDAREAWLNATLSKKIAMVSGVVATFIGCVGLIKTVYSYLKPKADLEGAYDNTFFTGNRKRNVRRPLTKPVVGDEILPNTYHKISKNTFTIKIYTSDPSEDETEMIVMTCLGLRGNLYCTNTHAMLSAKFVEIRDKVFNLADCKVTHVERNGSKTDLTLIEVPNGALPHLKDLTPYLRKDSHLPSLMKPGIIMVRGNFVIDVLADNIKTFSKITTESGEHTDVICYKAMTTFGYCGAPVVTTDNADGKILGIHMASNGHGTAFATPIFLSDIPAVVNARDEGIKFTIGEAKSVYANTRTKITKSPAYAAFPVEKEPAALTGRDPRLNEDVRGPNFKVKLLDKYNGDMKTPFPGLDVGKDIVLGRLKKLIPHKLKGLNILEAINGIPGMERMDMRQASGYPYNTEGVKRRDLFYEKDGIYYPTPRLLEDIERSKSHPEEFPYTTFIKDELRATKKVTAGKSRLVEAGSLPVIVEGRMIFGNLFAIFNSNPGYKTMCAVGCDPDVHWTEFYHPMSQKANVWDYDYTGFDGSIPSCSFDALADLLSELIEDSESVRRYIANVKNSYHTDDGKLWRVEGAMPSGCCGTSVFNSLINAMLVFACCSEICPDFDHSEPLLLAYGDDIIIGSDQDLRPSKVAAWMGANTTFRITPADKGTVFTDESDIHMVRFLKRTFVPDPVAPCLIHPVIEKETFEQSVMWTKEGDFADTITALCGLAWHSGPKAYHAWCKAVADKMLENGCDYPDFTPYSLLRKKWFRKFEMDSFNGIDVCEMKF</sequence>
<evidence type="ECO:0000256" key="3">
    <source>
        <dbReference type="ARBA" id="ARBA00022484"/>
    </source>
</evidence>
<dbReference type="GO" id="GO:0039694">
    <property type="term" value="P:viral RNA genome replication"/>
    <property type="evidence" value="ECO:0007669"/>
    <property type="project" value="InterPro"/>
</dbReference>
<evidence type="ECO:0000256" key="11">
    <source>
        <dbReference type="ARBA" id="ARBA00022806"/>
    </source>
</evidence>
<evidence type="ECO:0000256" key="1">
    <source>
        <dbReference type="ARBA" id="ARBA00004192"/>
    </source>
</evidence>
<dbReference type="SUPFAM" id="SSF56672">
    <property type="entry name" value="DNA/RNA polymerases"/>
    <property type="match status" value="1"/>
</dbReference>
<evidence type="ECO:0000256" key="13">
    <source>
        <dbReference type="ARBA" id="ARBA00022840"/>
    </source>
</evidence>
<dbReference type="PROSITE" id="PS51218">
    <property type="entry name" value="SF3_HELICASE_2"/>
    <property type="match status" value="1"/>
</dbReference>
<organism evidence="21">
    <name type="scientific">Crocidura lasiura picornavirus 2</name>
    <dbReference type="NCBI Taxonomy" id="3139481"/>
    <lineage>
        <taxon>Viruses</taxon>
        <taxon>Riboviria</taxon>
        <taxon>Orthornavirae</taxon>
        <taxon>Pisuviricota</taxon>
        <taxon>Pisoniviricetes</taxon>
        <taxon>Picornavirales</taxon>
    </lineage>
</organism>
<dbReference type="InterPro" id="IPR027417">
    <property type="entry name" value="P-loop_NTPase"/>
</dbReference>
<dbReference type="Pfam" id="PF00680">
    <property type="entry name" value="RdRP_1"/>
    <property type="match status" value="1"/>
</dbReference>
<keyword evidence="8" id="KW-0548">Nucleotidyltransferase</keyword>
<keyword evidence="16" id="KW-0472">Membrane</keyword>
<dbReference type="Pfam" id="PF00548">
    <property type="entry name" value="Peptidase_C3"/>
    <property type="match status" value="1"/>
</dbReference>
<keyword evidence="9" id="KW-0547">Nucleotide-binding</keyword>
<dbReference type="PROSITE" id="PS50507">
    <property type="entry name" value="RDRP_SSRNA_POS"/>
    <property type="match status" value="1"/>
</dbReference>
<dbReference type="InterPro" id="IPR044067">
    <property type="entry name" value="PCV_3C_PRO"/>
</dbReference>
<proteinExistence type="predicted"/>
<keyword evidence="3" id="KW-0696">RNA-directed RNA polymerase</keyword>
<dbReference type="InterPro" id="IPR043502">
    <property type="entry name" value="DNA/RNA_pol_sf"/>
</dbReference>
<keyword evidence="4" id="KW-0191">Covalent protein-RNA linkage</keyword>
<evidence type="ECO:0000259" key="19">
    <source>
        <dbReference type="PROSITE" id="PS51218"/>
    </source>
</evidence>
<dbReference type="EMBL" id="PP272555">
    <property type="protein sequence ID" value="WZI33259.1"/>
    <property type="molecule type" value="Genomic_RNA"/>
</dbReference>
<keyword evidence="13" id="KW-0067">ATP-binding</keyword>
<dbReference type="Gene3D" id="3.30.70.270">
    <property type="match status" value="2"/>
</dbReference>
<evidence type="ECO:0000256" key="8">
    <source>
        <dbReference type="ARBA" id="ARBA00022695"/>
    </source>
</evidence>
<dbReference type="InterPro" id="IPR004004">
    <property type="entry name" value="Helic/Pol/Pept_Calicivir-typ"/>
</dbReference>
<keyword evidence="14" id="KW-1043">Host membrane</keyword>
<dbReference type="InterPro" id="IPR001205">
    <property type="entry name" value="RNA-dir_pol_C"/>
</dbReference>
<reference evidence="21" key="1">
    <citation type="journal article" date="2024" name="NPJ Biofilms Microbiomes">
        <title>Decoding the RNA viromes in shrew lungs along the eastern coast of China.</title>
        <authorList>
            <person name="Zhang J.T."/>
            <person name="Hu Z.Y."/>
            <person name="Tang F."/>
            <person name="Liu Y.T."/>
            <person name="Tan W.L."/>
            <person name="Ma X.F."/>
            <person name="Zhang Y.F."/>
            <person name="Si G.Q."/>
            <person name="Zhang L."/>
            <person name="Zhang M.Q."/>
            <person name="Peng C."/>
            <person name="Fu B.K."/>
            <person name="Fang L.Q."/>
            <person name="Zhang X.A."/>
            <person name="Liu W."/>
        </authorList>
    </citation>
    <scope>NUCLEOTIDE SEQUENCE</scope>
    <source>
        <strain evidence="21">Picorna_5</strain>
    </source>
</reference>
<dbReference type="InterPro" id="IPR043504">
    <property type="entry name" value="Peptidase_S1_PA_chymotrypsin"/>
</dbReference>
<dbReference type="GO" id="GO:0006351">
    <property type="term" value="P:DNA-templated transcription"/>
    <property type="evidence" value="ECO:0007669"/>
    <property type="project" value="InterPro"/>
</dbReference>
<protein>
    <submittedName>
        <fullName evidence="21">Polyprotein</fullName>
    </submittedName>
</protein>
<dbReference type="InterPro" id="IPR014759">
    <property type="entry name" value="Helicase_SF3_ssRNA_vir"/>
</dbReference>
<dbReference type="Gene3D" id="2.40.10.10">
    <property type="entry name" value="Trypsin-like serine proteases"/>
    <property type="match status" value="2"/>
</dbReference>
<dbReference type="PROSITE" id="PS51874">
    <property type="entry name" value="PCV_3C_PRO"/>
    <property type="match status" value="1"/>
</dbReference>
<dbReference type="InterPro" id="IPR000199">
    <property type="entry name" value="Peptidase_C3A/C3B_picornavir"/>
</dbReference>
<evidence type="ECO:0000256" key="2">
    <source>
        <dbReference type="ARBA" id="ARBA00004551"/>
    </source>
</evidence>
<evidence type="ECO:0000256" key="17">
    <source>
        <dbReference type="ARBA" id="ARBA00023200"/>
    </source>
</evidence>
<feature type="domain" description="SF3 helicase" evidence="19">
    <location>
        <begin position="407"/>
        <end position="572"/>
    </location>
</feature>
<feature type="domain" description="Peptidase C3" evidence="20">
    <location>
        <begin position="804"/>
        <end position="1007"/>
    </location>
</feature>
<evidence type="ECO:0000259" key="20">
    <source>
        <dbReference type="PROSITE" id="PS51874"/>
    </source>
</evidence>
<dbReference type="GO" id="GO:0003968">
    <property type="term" value="F:RNA-directed RNA polymerase activity"/>
    <property type="evidence" value="ECO:0007669"/>
    <property type="project" value="UniProtKB-KW"/>
</dbReference>
<keyword evidence="6" id="KW-0645">Protease</keyword>
<evidence type="ECO:0000256" key="14">
    <source>
        <dbReference type="ARBA" id="ARBA00022870"/>
    </source>
</evidence>
<evidence type="ECO:0000256" key="6">
    <source>
        <dbReference type="ARBA" id="ARBA00022670"/>
    </source>
</evidence>
<evidence type="ECO:0000256" key="16">
    <source>
        <dbReference type="ARBA" id="ARBA00023136"/>
    </source>
</evidence>
<dbReference type="InterPro" id="IPR043128">
    <property type="entry name" value="Rev_trsase/Diguanyl_cyclase"/>
</dbReference>
<dbReference type="GO" id="GO:0003724">
    <property type="term" value="F:RNA helicase activity"/>
    <property type="evidence" value="ECO:0007669"/>
    <property type="project" value="InterPro"/>
</dbReference>
<keyword evidence="11" id="KW-0347">Helicase</keyword>
<keyword evidence="12" id="KW-0788">Thiol protease</keyword>
<dbReference type="InterPro" id="IPR000605">
    <property type="entry name" value="Helicase_SF3_ssDNA/RNA_vir"/>
</dbReference>
<evidence type="ECO:0000256" key="12">
    <source>
        <dbReference type="ARBA" id="ARBA00022807"/>
    </source>
</evidence>
<keyword evidence="5" id="KW-0597">Phosphoprotein</keyword>
<dbReference type="GO" id="GO:0033644">
    <property type="term" value="C:host cell membrane"/>
    <property type="evidence" value="ECO:0007669"/>
    <property type="project" value="UniProtKB-SubCell"/>
</dbReference>
<dbReference type="Gene3D" id="1.20.960.20">
    <property type="match status" value="1"/>
</dbReference>
<dbReference type="PRINTS" id="PR00918">
    <property type="entry name" value="CALICVIRUSNS"/>
</dbReference>
<dbReference type="SUPFAM" id="SSF50494">
    <property type="entry name" value="Trypsin-like serine proteases"/>
    <property type="match status" value="1"/>
</dbReference>
<evidence type="ECO:0000259" key="18">
    <source>
        <dbReference type="PROSITE" id="PS50507"/>
    </source>
</evidence>
<keyword evidence="7" id="KW-0808">Transferase</keyword>
<evidence type="ECO:0000256" key="7">
    <source>
        <dbReference type="ARBA" id="ARBA00022679"/>
    </source>
</evidence>
<evidence type="ECO:0000256" key="9">
    <source>
        <dbReference type="ARBA" id="ARBA00022741"/>
    </source>
</evidence>
<evidence type="ECO:0000256" key="15">
    <source>
        <dbReference type="ARBA" id="ARBA00022953"/>
    </source>
</evidence>
<accession>A0AB38ZJS0</accession>
<keyword evidence="10" id="KW-0378">Hydrolase</keyword>
<dbReference type="SUPFAM" id="SSF52540">
    <property type="entry name" value="P-loop containing nucleoside triphosphate hydrolases"/>
    <property type="match status" value="1"/>
</dbReference>
<evidence type="ECO:0000256" key="10">
    <source>
        <dbReference type="ARBA" id="ARBA00022801"/>
    </source>
</evidence>
<dbReference type="GO" id="GO:0004197">
    <property type="term" value="F:cysteine-type endopeptidase activity"/>
    <property type="evidence" value="ECO:0007669"/>
    <property type="project" value="InterPro"/>
</dbReference>
<dbReference type="Pfam" id="PF00910">
    <property type="entry name" value="RNA_helicase"/>
    <property type="match status" value="1"/>
</dbReference>
<dbReference type="GO" id="GO:0003723">
    <property type="term" value="F:RNA binding"/>
    <property type="evidence" value="ECO:0007669"/>
    <property type="project" value="InterPro"/>
</dbReference>
<feature type="domain" description="RdRp catalytic" evidence="18">
    <location>
        <begin position="1251"/>
        <end position="1368"/>
    </location>
</feature>
<dbReference type="InterPro" id="IPR009003">
    <property type="entry name" value="Peptidase_S1_PA"/>
</dbReference>
<evidence type="ECO:0000256" key="4">
    <source>
        <dbReference type="ARBA" id="ARBA00022520"/>
    </source>
</evidence>